<dbReference type="InterPro" id="IPR011059">
    <property type="entry name" value="Metal-dep_hydrolase_composite"/>
</dbReference>
<dbReference type="GO" id="GO:0016810">
    <property type="term" value="F:hydrolase activity, acting on carbon-nitrogen (but not peptide) bonds"/>
    <property type="evidence" value="ECO:0007669"/>
    <property type="project" value="InterPro"/>
</dbReference>
<reference evidence="2" key="2">
    <citation type="submission" date="2020-02" db="EMBL/GenBank/DDBJ databases">
        <title>Identification and distribution of gene clusters putatively required for synthesis of sphingolipid metabolism inhibitors in phylogenetically diverse species of the filamentous fungus Fusarium.</title>
        <authorList>
            <person name="Kim H.-S."/>
            <person name="Busman M."/>
            <person name="Brown D.W."/>
            <person name="Divon H."/>
            <person name="Uhlig S."/>
            <person name="Proctor R.H."/>
        </authorList>
    </citation>
    <scope>NUCLEOTIDE SEQUENCE</scope>
    <source>
        <strain evidence="2">NRRL 25174</strain>
    </source>
</reference>
<evidence type="ECO:0000313" key="2">
    <source>
        <dbReference type="EMBL" id="KAF4341467.1"/>
    </source>
</evidence>
<accession>A0A9P5APE4</accession>
<dbReference type="PANTHER" id="PTHR22642:SF20">
    <property type="entry name" value="AMIDOHYDROLASE 3 DOMAIN-CONTAINING PROTEIN"/>
    <property type="match status" value="1"/>
</dbReference>
<dbReference type="Proteomes" id="UP000730481">
    <property type="component" value="Unassembled WGS sequence"/>
</dbReference>
<evidence type="ECO:0000259" key="1">
    <source>
        <dbReference type="Pfam" id="PF07969"/>
    </source>
</evidence>
<dbReference type="AlphaFoldDB" id="A0A9P5APE4"/>
<feature type="domain" description="Amidohydrolase 3" evidence="1">
    <location>
        <begin position="51"/>
        <end position="104"/>
    </location>
</feature>
<dbReference type="Gene3D" id="3.10.310.70">
    <property type="match status" value="1"/>
</dbReference>
<reference evidence="2" key="1">
    <citation type="journal article" date="2017" name="Mycologia">
        <title>Fusarium algeriense, sp. nov., a novel toxigenic crown rot pathogen of durum wheat from Algeria is nested in the Fusarium burgessii species complex.</title>
        <authorList>
            <person name="Laraba I."/>
            <person name="Keddad A."/>
            <person name="Boureghda H."/>
            <person name="Abdallah N."/>
            <person name="Vaughan M.M."/>
            <person name="Proctor R.H."/>
            <person name="Busman M."/>
            <person name="O'Donnell K."/>
        </authorList>
    </citation>
    <scope>NUCLEOTIDE SEQUENCE</scope>
    <source>
        <strain evidence="2">NRRL 25174</strain>
    </source>
</reference>
<evidence type="ECO:0000313" key="3">
    <source>
        <dbReference type="Proteomes" id="UP000730481"/>
    </source>
</evidence>
<keyword evidence="3" id="KW-1185">Reference proteome</keyword>
<dbReference type="OrthoDB" id="3501663at2759"/>
<dbReference type="SUPFAM" id="SSF51338">
    <property type="entry name" value="Composite domain of metallo-dependent hydrolases"/>
    <property type="match status" value="1"/>
</dbReference>
<dbReference type="Gene3D" id="2.30.40.10">
    <property type="entry name" value="Urease, subunit C, domain 1"/>
    <property type="match status" value="1"/>
</dbReference>
<gene>
    <name evidence="2" type="ORF">FBEOM_4628</name>
</gene>
<dbReference type="InterPro" id="IPR013108">
    <property type="entry name" value="Amidohydro_3"/>
</dbReference>
<proteinExistence type="predicted"/>
<protein>
    <submittedName>
        <fullName evidence="2">Amidohydrolase ytcJ-like</fullName>
    </submittedName>
</protein>
<sequence>MLFINGRILSKTETGLKGTAQFSDSMLIQDNKIVAVGSHDEVAKTLGSDVEVRDLNQRVLLPGFIDGHMHLLLLGQSLRKLDLSRCTSLDDIQFCIRQYAAENPDIPTILCKG</sequence>
<dbReference type="PANTHER" id="PTHR22642">
    <property type="entry name" value="IMIDAZOLONEPROPIONASE"/>
    <property type="match status" value="1"/>
</dbReference>
<comment type="caution">
    <text evidence="2">The sequence shown here is derived from an EMBL/GenBank/DDBJ whole genome shotgun (WGS) entry which is preliminary data.</text>
</comment>
<dbReference type="EMBL" id="PVQB02000193">
    <property type="protein sequence ID" value="KAF4341467.1"/>
    <property type="molecule type" value="Genomic_DNA"/>
</dbReference>
<organism evidence="2 3">
    <name type="scientific">Fusarium beomiforme</name>
    <dbReference type="NCBI Taxonomy" id="44412"/>
    <lineage>
        <taxon>Eukaryota</taxon>
        <taxon>Fungi</taxon>
        <taxon>Dikarya</taxon>
        <taxon>Ascomycota</taxon>
        <taxon>Pezizomycotina</taxon>
        <taxon>Sordariomycetes</taxon>
        <taxon>Hypocreomycetidae</taxon>
        <taxon>Hypocreales</taxon>
        <taxon>Nectriaceae</taxon>
        <taxon>Fusarium</taxon>
        <taxon>Fusarium burgessii species complex</taxon>
    </lineage>
</organism>
<dbReference type="Pfam" id="PF07969">
    <property type="entry name" value="Amidohydro_3"/>
    <property type="match status" value="1"/>
</dbReference>
<name>A0A9P5APE4_9HYPO</name>
<dbReference type="Gene3D" id="3.20.20.140">
    <property type="entry name" value="Metal-dependent hydrolases"/>
    <property type="match status" value="1"/>
</dbReference>